<proteinExistence type="predicted"/>
<gene>
    <name evidence="1" type="ORF">K0U00_51520</name>
</gene>
<protein>
    <submittedName>
        <fullName evidence="1">Uncharacterized protein</fullName>
    </submittedName>
</protein>
<reference evidence="1 2" key="1">
    <citation type="submission" date="2021-07" db="EMBL/GenBank/DDBJ databases">
        <title>Paenibacillus radiodurans sp. nov., isolated from the southeastern edge of Tengger Desert.</title>
        <authorList>
            <person name="Zhang G."/>
        </authorList>
    </citation>
    <scope>NUCLEOTIDE SEQUENCE [LARGE SCALE GENOMIC DNA]</scope>
    <source>
        <strain evidence="1 2">CCM 7311</strain>
    </source>
</reference>
<feature type="non-terminal residue" evidence="1">
    <location>
        <position position="92"/>
    </location>
</feature>
<dbReference type="SUPFAM" id="SSF51445">
    <property type="entry name" value="(Trans)glycosidases"/>
    <property type="match status" value="1"/>
</dbReference>
<dbReference type="Proteomes" id="UP001519887">
    <property type="component" value="Unassembled WGS sequence"/>
</dbReference>
<organism evidence="1 2">
    <name type="scientific">Paenibacillus sepulcri</name>
    <dbReference type="NCBI Taxonomy" id="359917"/>
    <lineage>
        <taxon>Bacteria</taxon>
        <taxon>Bacillati</taxon>
        <taxon>Bacillota</taxon>
        <taxon>Bacilli</taxon>
        <taxon>Bacillales</taxon>
        <taxon>Paenibacillaceae</taxon>
        <taxon>Paenibacillus</taxon>
    </lineage>
</organism>
<comment type="caution">
    <text evidence="1">The sequence shown here is derived from an EMBL/GenBank/DDBJ whole genome shotgun (WGS) entry which is preliminary data.</text>
</comment>
<accession>A0ABS7CNM7</accession>
<name>A0ABS7CNM7_9BACL</name>
<dbReference type="InterPro" id="IPR017853">
    <property type="entry name" value="GH"/>
</dbReference>
<feature type="non-terminal residue" evidence="1">
    <location>
        <position position="1"/>
    </location>
</feature>
<evidence type="ECO:0000313" key="2">
    <source>
        <dbReference type="Proteomes" id="UP001519887"/>
    </source>
</evidence>
<dbReference type="Gene3D" id="3.20.20.80">
    <property type="entry name" value="Glycosidases"/>
    <property type="match status" value="1"/>
</dbReference>
<dbReference type="EMBL" id="JAHZIK010004018">
    <property type="protein sequence ID" value="MBW7462512.1"/>
    <property type="molecule type" value="Genomic_DNA"/>
</dbReference>
<evidence type="ECO:0000313" key="1">
    <source>
        <dbReference type="EMBL" id="MBW7462512.1"/>
    </source>
</evidence>
<sequence length="92" mass="10880">NLDVMRAYYPKEWLPAGESENELWTPEKIVRAQTYGMHGDWYTEQRTIGEWIRASQRHQSLATKWMTDAWRRRADYVVSTAVHLLIDAWPSG</sequence>
<keyword evidence="2" id="KW-1185">Reference proteome</keyword>